<evidence type="ECO:0000259" key="1">
    <source>
        <dbReference type="Pfam" id="PF00561"/>
    </source>
</evidence>
<gene>
    <name evidence="2" type="ORF">SAMN05660199_04068</name>
</gene>
<dbReference type="InterPro" id="IPR029058">
    <property type="entry name" value="AB_hydrolase_fold"/>
</dbReference>
<dbReference type="InterPro" id="IPR000073">
    <property type="entry name" value="AB_hydrolase_1"/>
</dbReference>
<name>A0A1H0TB62_9ACTN</name>
<sequence>MAARRGRWQRRGMGDPLFPSFDVVDRHVEHPHGGTLVHAVTGGEGPPLLLLHGYPQTHVMWSTIAPELARDHTVVIPDLRGYGDSGKPADGEGHAGHSFRAMAADVAALMRELGHERYAVVGHDRGARVTHRLALDHAAAVTRAAVLDVLPTTHVYAHVDRRLATAYYHWFLYLQPEPVPENLLAGDPVGYLHSLLGGWGSAALDAYSPAQLAEYERCFADPATRHAMLEDYRAGASIDLEHDEADAAAGRRVTCPLLVLWGAKGVVGTGPDDVLAVWRERADRDDLVTGQALDTGHFLVDERPGETLAALRAFL</sequence>
<proteinExistence type="predicted"/>
<feature type="domain" description="AB hydrolase-1" evidence="1">
    <location>
        <begin position="46"/>
        <end position="264"/>
    </location>
</feature>
<protein>
    <submittedName>
        <fullName evidence="2">Haloacetate dehalogenase</fullName>
    </submittedName>
</protein>
<evidence type="ECO:0000313" key="3">
    <source>
        <dbReference type="Proteomes" id="UP000199088"/>
    </source>
</evidence>
<dbReference type="PANTHER" id="PTHR43329">
    <property type="entry name" value="EPOXIDE HYDROLASE"/>
    <property type="match status" value="1"/>
</dbReference>
<reference evidence="3" key="1">
    <citation type="submission" date="2016-10" db="EMBL/GenBank/DDBJ databases">
        <authorList>
            <person name="Varghese N."/>
            <person name="Submissions S."/>
        </authorList>
    </citation>
    <scope>NUCLEOTIDE SEQUENCE [LARGE SCALE GENOMIC DNA]</scope>
    <source>
        <strain evidence="3">DSM 45843</strain>
    </source>
</reference>
<accession>A0A1H0TB62</accession>
<keyword evidence="3" id="KW-1185">Reference proteome</keyword>
<dbReference type="AlphaFoldDB" id="A0A1H0TB62"/>
<dbReference type="EMBL" id="FNIR01000015">
    <property type="protein sequence ID" value="SDP51244.1"/>
    <property type="molecule type" value="Genomic_DNA"/>
</dbReference>
<dbReference type="GO" id="GO:0003824">
    <property type="term" value="F:catalytic activity"/>
    <property type="evidence" value="ECO:0007669"/>
    <property type="project" value="UniProtKB-ARBA"/>
</dbReference>
<organism evidence="2 3">
    <name type="scientific">Klenkia soli</name>
    <dbReference type="NCBI Taxonomy" id="1052260"/>
    <lineage>
        <taxon>Bacteria</taxon>
        <taxon>Bacillati</taxon>
        <taxon>Actinomycetota</taxon>
        <taxon>Actinomycetes</taxon>
        <taxon>Geodermatophilales</taxon>
        <taxon>Geodermatophilaceae</taxon>
        <taxon>Klenkia</taxon>
    </lineage>
</organism>
<dbReference type="STRING" id="1052260.SAMN05660199_04068"/>
<evidence type="ECO:0000313" key="2">
    <source>
        <dbReference type="EMBL" id="SDP51244.1"/>
    </source>
</evidence>
<dbReference type="Pfam" id="PF00561">
    <property type="entry name" value="Abhydrolase_1"/>
    <property type="match status" value="1"/>
</dbReference>
<dbReference type="Proteomes" id="UP000199088">
    <property type="component" value="Unassembled WGS sequence"/>
</dbReference>
<dbReference type="Gene3D" id="3.40.50.1820">
    <property type="entry name" value="alpha/beta hydrolase"/>
    <property type="match status" value="1"/>
</dbReference>
<dbReference type="SUPFAM" id="SSF53474">
    <property type="entry name" value="alpha/beta-Hydrolases"/>
    <property type="match status" value="1"/>
</dbReference>